<dbReference type="PANTHER" id="PTHR30273">
    <property type="entry name" value="PERIPLASMIC SIGNAL SENSOR AND SIGMA FACTOR ACTIVATOR FECR-RELATED"/>
    <property type="match status" value="1"/>
</dbReference>
<dbReference type="Pfam" id="PF16220">
    <property type="entry name" value="DUF4880"/>
    <property type="match status" value="1"/>
</dbReference>
<keyword evidence="1" id="KW-0472">Membrane</keyword>
<keyword evidence="1" id="KW-0812">Transmembrane</keyword>
<dbReference type="Gene3D" id="2.60.120.1440">
    <property type="match status" value="1"/>
</dbReference>
<keyword evidence="1" id="KW-1133">Transmembrane helix</keyword>
<name>A0AAU8EBQ1_9PSED</name>
<feature type="domain" description="FecR N-terminal" evidence="3">
    <location>
        <begin position="16"/>
        <end position="55"/>
    </location>
</feature>
<feature type="domain" description="FecR protein" evidence="2">
    <location>
        <begin position="116"/>
        <end position="203"/>
    </location>
</feature>
<reference evidence="4" key="1">
    <citation type="submission" date="2024-06" db="EMBL/GenBank/DDBJ databases">
        <title>The Caenorhabditis elegans bacterial microbiome influences microsporidia infection through nutrient limitation and inhibiting parasite invasion.</title>
        <authorList>
            <person name="Tamim El Jarkass H."/>
            <person name="Castelblanco S."/>
            <person name="Kaur M."/>
            <person name="Wan Y.C."/>
            <person name="Ellis A.E."/>
            <person name="Sheldon R.D."/>
            <person name="Lien E.C."/>
            <person name="Burton N.O."/>
            <person name="Wright G.D."/>
            <person name="Reinke A.W."/>
        </authorList>
    </citation>
    <scope>NUCLEOTIDE SEQUENCE</scope>
    <source>
        <strain evidence="4">MYb327</strain>
    </source>
</reference>
<organism evidence="4">
    <name type="scientific">Pseudomonas sp. MYb327</name>
    <dbReference type="NCBI Taxonomy" id="2745230"/>
    <lineage>
        <taxon>Bacteria</taxon>
        <taxon>Pseudomonadati</taxon>
        <taxon>Pseudomonadota</taxon>
        <taxon>Gammaproteobacteria</taxon>
        <taxon>Pseudomonadales</taxon>
        <taxon>Pseudomonadaceae</taxon>
        <taxon>Pseudomonas</taxon>
    </lineage>
</organism>
<dbReference type="InterPro" id="IPR032623">
    <property type="entry name" value="FecR_N"/>
</dbReference>
<dbReference type="InterPro" id="IPR012373">
    <property type="entry name" value="Ferrdict_sens_TM"/>
</dbReference>
<gene>
    <name evidence="4" type="ORF">ABVN21_11605</name>
</gene>
<evidence type="ECO:0000259" key="2">
    <source>
        <dbReference type="Pfam" id="PF04773"/>
    </source>
</evidence>
<dbReference type="GO" id="GO:0016989">
    <property type="term" value="F:sigma factor antagonist activity"/>
    <property type="evidence" value="ECO:0007669"/>
    <property type="project" value="TreeGrafter"/>
</dbReference>
<protein>
    <submittedName>
        <fullName evidence="4">FecR family protein</fullName>
    </submittedName>
</protein>
<dbReference type="AlphaFoldDB" id="A0AAU8EBQ1"/>
<dbReference type="Gene3D" id="3.55.50.30">
    <property type="match status" value="1"/>
</dbReference>
<proteinExistence type="predicted"/>
<dbReference type="PANTHER" id="PTHR30273:SF2">
    <property type="entry name" value="PROTEIN FECR"/>
    <property type="match status" value="1"/>
</dbReference>
<dbReference type="InterPro" id="IPR006860">
    <property type="entry name" value="FecR"/>
</dbReference>
<dbReference type="PIRSF" id="PIRSF018266">
    <property type="entry name" value="FecR"/>
    <property type="match status" value="1"/>
</dbReference>
<evidence type="ECO:0000259" key="3">
    <source>
        <dbReference type="Pfam" id="PF16220"/>
    </source>
</evidence>
<dbReference type="Pfam" id="PF04773">
    <property type="entry name" value="FecR"/>
    <property type="match status" value="1"/>
</dbReference>
<dbReference type="RefSeq" id="WP_339552216.1">
    <property type="nucleotide sequence ID" value="NZ_CP159258.1"/>
</dbReference>
<evidence type="ECO:0000256" key="1">
    <source>
        <dbReference type="SAM" id="Phobius"/>
    </source>
</evidence>
<dbReference type="EMBL" id="CP159258">
    <property type="protein sequence ID" value="XCG76678.1"/>
    <property type="molecule type" value="Genomic_DNA"/>
</dbReference>
<sequence length="322" mass="36029">MMTNLSRTQKSTSEMAADWCVRLHFGECTDADRAEFRRWHDADPSHAVEYTNMCRIWQVSEQLPASVDVVRSGRSRWSQPLSWMARAAVVLAVVGAAWGTGWSAGMLPGSVRYFMAQEVRRQVLLPDHSQVQLNQRTSLVYLGFRDQRQVLLRNGEAFFDVQHDLEKPFVIRADNASIRVTGTHFNVWTGQEQTTVTVTQGSVLASRNDGSDDNNQGTVLTAGMQAAFGPDRMLQFARIDPSRVAAWRNGKLMLDDVSLREALPLINRYLDVPLKLASSEVGDLRFGGTYDTADLGQLVSALPKILPVKLRHSDQATLLLKR</sequence>
<accession>A0AAU8EBQ1</accession>
<feature type="transmembrane region" description="Helical" evidence="1">
    <location>
        <begin position="83"/>
        <end position="105"/>
    </location>
</feature>
<evidence type="ECO:0000313" key="4">
    <source>
        <dbReference type="EMBL" id="XCG76678.1"/>
    </source>
</evidence>